<accession>A0ABT2C0E9</accession>
<feature type="domain" description="Glycoside hydrolase family 49 C-terminal" evidence="2">
    <location>
        <begin position="485"/>
        <end position="602"/>
    </location>
</feature>
<sequence length="602" mass="67644">MRTLITLTLVLLAMLAPGIPAAAQTTANNPNLRTWWHAKYELNATTPVADDAVRRSTFYDVKVATVAAPNARFDAFPYMSIPRGGRDKWGYNDDDGAEFADRANLTMSWSSFLYSTDCWVYVTLRNGLTIGSADDVTIRPTALNLSKEMVDSTTMRVRVPYSANGYRFSVEFNNQLYTAYNDMSGTSGKLNDQGLGRAIHTEPRNALLIFAEPMVSAAESARLIPTGASGSIYYPAPGMVNNLDAITQEIVYFRAGVYYMPWNYHAQLPANVKWVYLEPGAFVKGAFQFVHDNQGVYKFTGFGVVSGEKYVYEPDTDNGYQHRIAPDCHGSCVKLLRLQSSPTMQQYLDLQGVTFMEPPYHSFVVYGDENSFQMRVENFKMVGGWYWQTDGLELYSNGTMKNTFFHSNDDVLKVYHSNLAIDNTVVWKNENGPVIQWGWSPRNMNNVQVSNTYVIHNKMYWTDVKGNTCIVNSSPSWSSTDPAAAPNAGTTVANLDFENLYVEGKTNCALRLYALSNTDTVHIRNLFIDGWNDLDPASQASKFHRMSTDLWIGNETVSGRGLKLENYRVGGQQIYKAGNNWNSTSPGRLDFDAELWDDWNAW</sequence>
<dbReference type="InterPro" id="IPR041274">
    <property type="entry name" value="IPU_b_solenoid"/>
</dbReference>
<keyword evidence="1" id="KW-0732">Signal</keyword>
<name>A0ABT2C0E9_9BURK</name>
<dbReference type="InterPro" id="IPR035953">
    <property type="entry name" value="Dextranase_N-ter"/>
</dbReference>
<dbReference type="Pfam" id="PF03718">
    <property type="entry name" value="Glyco_hydro_49"/>
    <property type="match status" value="1"/>
</dbReference>
<feature type="chain" id="PRO_5047450853" evidence="1">
    <location>
        <begin position="23"/>
        <end position="602"/>
    </location>
</feature>
<dbReference type="InterPro" id="IPR011050">
    <property type="entry name" value="Pectin_lyase_fold/virulence"/>
</dbReference>
<dbReference type="InterPro" id="IPR023226">
    <property type="entry name" value="Glyco_hydro_49_N_dom"/>
</dbReference>
<evidence type="ECO:0000259" key="3">
    <source>
        <dbReference type="Pfam" id="PF17433"/>
    </source>
</evidence>
<keyword evidence="4" id="KW-0378">Hydrolase</keyword>
<dbReference type="InterPro" id="IPR005192">
    <property type="entry name" value="Glyco_hydro_49_C"/>
</dbReference>
<comment type="caution">
    <text evidence="4">The sequence shown here is derived from an EMBL/GenBank/DDBJ whole genome shotgun (WGS) entry which is preliminary data.</text>
</comment>
<gene>
    <name evidence="4" type="ORF">NX786_16145</name>
</gene>
<protein>
    <submittedName>
        <fullName evidence="4">Family 49 glycosyl hydrolase</fullName>
    </submittedName>
</protein>
<dbReference type="Gene3D" id="2.60.350.10">
    <property type="entry name" value="Dextranase, N-terminal"/>
    <property type="match status" value="1"/>
</dbReference>
<dbReference type="GO" id="GO:0016787">
    <property type="term" value="F:hydrolase activity"/>
    <property type="evidence" value="ECO:0007669"/>
    <property type="project" value="UniProtKB-KW"/>
</dbReference>
<dbReference type="Pfam" id="PF18783">
    <property type="entry name" value="IPU_b_solenoid"/>
    <property type="match status" value="1"/>
</dbReference>
<evidence type="ECO:0000256" key="1">
    <source>
        <dbReference type="SAM" id="SignalP"/>
    </source>
</evidence>
<feature type="domain" description="Glycoside hydrolase family 49 N-terminal" evidence="3">
    <location>
        <begin position="23"/>
        <end position="214"/>
    </location>
</feature>
<dbReference type="Proteomes" id="UP001165263">
    <property type="component" value="Unassembled WGS sequence"/>
</dbReference>
<dbReference type="Pfam" id="PF17433">
    <property type="entry name" value="Glyco_hydro_49N"/>
    <property type="match status" value="1"/>
</dbReference>
<keyword evidence="5" id="KW-1185">Reference proteome</keyword>
<dbReference type="SUPFAM" id="SSF101596">
    <property type="entry name" value="Dextranase, N-terminal domain"/>
    <property type="match status" value="1"/>
</dbReference>
<dbReference type="SUPFAM" id="SSF51126">
    <property type="entry name" value="Pectin lyase-like"/>
    <property type="match status" value="1"/>
</dbReference>
<evidence type="ECO:0000259" key="2">
    <source>
        <dbReference type="Pfam" id="PF03718"/>
    </source>
</evidence>
<reference evidence="4" key="1">
    <citation type="submission" date="2022-08" db="EMBL/GenBank/DDBJ databases">
        <title>Reclassification of Massilia species as members of the genera Telluria, Duganella, Pseudoduganella, Mokoshia gen. nov. and Zemynaea gen. nov. using orthogonal and non-orthogonal genome-based approaches.</title>
        <authorList>
            <person name="Bowman J.P."/>
        </authorList>
    </citation>
    <scope>NUCLEOTIDE SEQUENCE</scope>
    <source>
        <strain evidence="4">LMG 11547</strain>
    </source>
</reference>
<dbReference type="RefSeq" id="WP_259449960.1">
    <property type="nucleotide sequence ID" value="NZ_CP119520.1"/>
</dbReference>
<feature type="signal peptide" evidence="1">
    <location>
        <begin position="1"/>
        <end position="22"/>
    </location>
</feature>
<dbReference type="EMBL" id="JANUHC010000005">
    <property type="protein sequence ID" value="MCS0630866.1"/>
    <property type="molecule type" value="Genomic_DNA"/>
</dbReference>
<dbReference type="InterPro" id="IPR012334">
    <property type="entry name" value="Pectin_lyas_fold"/>
</dbReference>
<organism evidence="4 5">
    <name type="scientific">Telluria mixta</name>
    <dbReference type="NCBI Taxonomy" id="34071"/>
    <lineage>
        <taxon>Bacteria</taxon>
        <taxon>Pseudomonadati</taxon>
        <taxon>Pseudomonadota</taxon>
        <taxon>Betaproteobacteria</taxon>
        <taxon>Burkholderiales</taxon>
        <taxon>Oxalobacteraceae</taxon>
        <taxon>Telluria group</taxon>
        <taxon>Telluria</taxon>
    </lineage>
</organism>
<evidence type="ECO:0000313" key="4">
    <source>
        <dbReference type="EMBL" id="MCS0630866.1"/>
    </source>
</evidence>
<dbReference type="Gene3D" id="2.160.20.10">
    <property type="entry name" value="Single-stranded right-handed beta-helix, Pectin lyase-like"/>
    <property type="match status" value="1"/>
</dbReference>
<evidence type="ECO:0000313" key="5">
    <source>
        <dbReference type="Proteomes" id="UP001165263"/>
    </source>
</evidence>
<proteinExistence type="predicted"/>